<dbReference type="GO" id="GO:0009535">
    <property type="term" value="C:chloroplast thylakoid membrane"/>
    <property type="evidence" value="ECO:0007669"/>
    <property type="project" value="UniProtKB-SubCell"/>
</dbReference>
<dbReference type="InterPro" id="IPR006814">
    <property type="entry name" value="PSII_PsbR"/>
</dbReference>
<gene>
    <name evidence="13" type="ORF">ACJIZ3_006850</name>
</gene>
<evidence type="ECO:0000313" key="14">
    <source>
        <dbReference type="Proteomes" id="UP001634393"/>
    </source>
</evidence>
<keyword evidence="5" id="KW-0150">Chloroplast</keyword>
<comment type="similarity">
    <text evidence="3">Belongs to the psbR family.</text>
</comment>
<dbReference type="InterPro" id="IPR036188">
    <property type="entry name" value="FAD/NAD-bd_sf"/>
</dbReference>
<dbReference type="SUPFAM" id="SSF51905">
    <property type="entry name" value="FAD/NAD(P)-binding domain"/>
    <property type="match status" value="2"/>
</dbReference>
<keyword evidence="14" id="KW-1185">Reference proteome</keyword>
<evidence type="ECO:0000256" key="1">
    <source>
        <dbReference type="ARBA" id="ARBA00002966"/>
    </source>
</evidence>
<accession>A0ABD3S958</accession>
<keyword evidence="7" id="KW-0934">Plastid</keyword>
<keyword evidence="12" id="KW-0812">Transmembrane</keyword>
<dbReference type="AlphaFoldDB" id="A0ABD3S958"/>
<dbReference type="Pfam" id="PF13450">
    <property type="entry name" value="NAD_binding_8"/>
    <property type="match status" value="1"/>
</dbReference>
<evidence type="ECO:0000256" key="10">
    <source>
        <dbReference type="ARBA" id="ARBA00023136"/>
    </source>
</evidence>
<keyword evidence="11" id="KW-0604">Photosystem II</keyword>
<evidence type="ECO:0000256" key="9">
    <source>
        <dbReference type="ARBA" id="ARBA00023078"/>
    </source>
</evidence>
<keyword evidence="10 12" id="KW-0472">Membrane</keyword>
<dbReference type="PANTHER" id="PTHR34369:SF7">
    <property type="entry name" value="PHOTOSYSTEM II 10 KDA POLYPEPTIDE, CHLOROPLASTIC"/>
    <property type="match status" value="1"/>
</dbReference>
<evidence type="ECO:0000256" key="3">
    <source>
        <dbReference type="ARBA" id="ARBA00006659"/>
    </source>
</evidence>
<evidence type="ECO:0000256" key="7">
    <source>
        <dbReference type="ARBA" id="ARBA00022640"/>
    </source>
</evidence>
<dbReference type="GO" id="GO:0009523">
    <property type="term" value="C:photosystem II"/>
    <property type="evidence" value="ECO:0007669"/>
    <property type="project" value="UniProtKB-KW"/>
</dbReference>
<comment type="caution">
    <text evidence="13">The sequence shown here is derived from an EMBL/GenBank/DDBJ whole genome shotgun (WGS) entry which is preliminary data.</text>
</comment>
<evidence type="ECO:0000256" key="11">
    <source>
        <dbReference type="ARBA" id="ARBA00023276"/>
    </source>
</evidence>
<keyword evidence="9" id="KW-0793">Thylakoid</keyword>
<dbReference type="PANTHER" id="PTHR34369">
    <property type="entry name" value="PHOTOSYSTEM II 10 KDA POLYPEPTIDE, CHLOROPLASTIC"/>
    <property type="match status" value="1"/>
</dbReference>
<evidence type="ECO:0000313" key="13">
    <source>
        <dbReference type="EMBL" id="KAL3820945.1"/>
    </source>
</evidence>
<evidence type="ECO:0000256" key="5">
    <source>
        <dbReference type="ARBA" id="ARBA00022528"/>
    </source>
</evidence>
<organism evidence="13 14">
    <name type="scientific">Penstemon smallii</name>
    <dbReference type="NCBI Taxonomy" id="265156"/>
    <lineage>
        <taxon>Eukaryota</taxon>
        <taxon>Viridiplantae</taxon>
        <taxon>Streptophyta</taxon>
        <taxon>Embryophyta</taxon>
        <taxon>Tracheophyta</taxon>
        <taxon>Spermatophyta</taxon>
        <taxon>Magnoliopsida</taxon>
        <taxon>eudicotyledons</taxon>
        <taxon>Gunneridae</taxon>
        <taxon>Pentapetalae</taxon>
        <taxon>asterids</taxon>
        <taxon>lamiids</taxon>
        <taxon>Lamiales</taxon>
        <taxon>Plantaginaceae</taxon>
        <taxon>Cheloneae</taxon>
        <taxon>Penstemon</taxon>
    </lineage>
</organism>
<dbReference type="GO" id="GO:0015979">
    <property type="term" value="P:photosynthesis"/>
    <property type="evidence" value="ECO:0007669"/>
    <property type="project" value="UniProtKB-KW"/>
</dbReference>
<evidence type="ECO:0000256" key="8">
    <source>
        <dbReference type="ARBA" id="ARBA00022946"/>
    </source>
</evidence>
<keyword evidence="8" id="KW-0809">Transit peptide</keyword>
<protein>
    <recommendedName>
        <fullName evidence="4">Photosystem II 10 kDa polypeptide, chloroplastic</fullName>
    </recommendedName>
</protein>
<dbReference type="EMBL" id="JBJXBP010000007">
    <property type="protein sequence ID" value="KAL3820945.1"/>
    <property type="molecule type" value="Genomic_DNA"/>
</dbReference>
<dbReference type="Pfam" id="PF04725">
    <property type="entry name" value="PsbR"/>
    <property type="match status" value="1"/>
</dbReference>
<dbReference type="Proteomes" id="UP001634393">
    <property type="component" value="Unassembled WGS sequence"/>
</dbReference>
<evidence type="ECO:0000256" key="2">
    <source>
        <dbReference type="ARBA" id="ARBA00004334"/>
    </source>
</evidence>
<proteinExistence type="inferred from homology"/>
<dbReference type="Gene3D" id="3.50.50.60">
    <property type="entry name" value="FAD/NAD(P)-binding domain"/>
    <property type="match status" value="1"/>
</dbReference>
<comment type="subcellular location">
    <subcellularLocation>
        <location evidence="2">Plastid</location>
        <location evidence="2">Chloroplast thylakoid membrane</location>
    </subcellularLocation>
</comment>
<dbReference type="Gene3D" id="3.90.660.10">
    <property type="match status" value="1"/>
</dbReference>
<evidence type="ECO:0000256" key="12">
    <source>
        <dbReference type="SAM" id="Phobius"/>
    </source>
</evidence>
<comment type="function">
    <text evidence="1">Associated with the oxygen-evolving complex of photosystem II.</text>
</comment>
<name>A0ABD3S958_9LAMI</name>
<keyword evidence="6" id="KW-0602">Photosynthesis</keyword>
<reference evidence="13 14" key="1">
    <citation type="submission" date="2024-12" db="EMBL/GenBank/DDBJ databases">
        <title>The unique morphological basis and parallel evolutionary history of personate flowers in Penstemon.</title>
        <authorList>
            <person name="Depatie T.H."/>
            <person name="Wessinger C.A."/>
        </authorList>
    </citation>
    <scope>NUCLEOTIDE SEQUENCE [LARGE SCALE GENOMIC DNA]</scope>
    <source>
        <strain evidence="13">WTNN_2</strain>
        <tissue evidence="13">Leaf</tissue>
    </source>
</reference>
<evidence type="ECO:0000256" key="6">
    <source>
        <dbReference type="ARBA" id="ARBA00022531"/>
    </source>
</evidence>
<evidence type="ECO:0000256" key="4">
    <source>
        <dbReference type="ARBA" id="ARBA00018725"/>
    </source>
</evidence>
<sequence length="357" mass="37343">MAGVASKIAVIGSGRAVCASILAKHGASVTIFESARGPGGRMSQRRETSEDGRELLFDHGAPYFSVNASNFEVQSLEGLSKRYVGVPGMNSICRALCHEPDLNLLSDVGLKTKEIPAFPRFALMLAFDQPLSSVPTKGFSFKNSKVLSWAFCDSSKPGRSTSRGSAFPAASVAGEEKCLWNGTKRLAICGDFCVGPNVEGAISSGIAAASKRDQATAGHMATPVMSSPLNLKASPFTLGKSAVRGLPSLARTTNFRVQASGKKIKTDKPYGPGGGMDLKDGVDASGRKPKGKGVYQFVDKYGANVDGYSPIYNEEEWSPSGDVYVGGTTGLAIWAVTLVGLLAGGALLVYNTSALAQ</sequence>
<keyword evidence="12" id="KW-1133">Transmembrane helix</keyword>
<feature type="transmembrane region" description="Helical" evidence="12">
    <location>
        <begin position="331"/>
        <end position="350"/>
    </location>
</feature>